<evidence type="ECO:0008006" key="4">
    <source>
        <dbReference type="Google" id="ProtNLM"/>
    </source>
</evidence>
<feature type="transmembrane region" description="Helical" evidence="1">
    <location>
        <begin position="15"/>
        <end position="36"/>
    </location>
</feature>
<accession>A0A2K9HFJ8</accession>
<keyword evidence="1" id="KW-0812">Transmembrane</keyword>
<protein>
    <recommendedName>
        <fullName evidence="4">ABC-2 type transporter domain-containing protein</fullName>
    </recommendedName>
</protein>
<dbReference type="RefSeq" id="WP_057740337.1">
    <property type="nucleotide sequence ID" value="NZ_AZDQ01000045.1"/>
</dbReference>
<evidence type="ECO:0000313" key="2">
    <source>
        <dbReference type="EMBL" id="AUI71320.1"/>
    </source>
</evidence>
<keyword evidence="3" id="KW-1185">Reference proteome</keyword>
<dbReference type="KEGG" id="lali:LA20249_03515"/>
<sequence length="241" mass="27403">MIKTQLSTLSYIRNWRVILVYFLIIPILNMLLLVAVTNSETGQIDWKVATSSVLISGPLLALGSINNLLVGDINRSIILEVMISRPFSMAYWGSKILISSVVAETMVIINGLLLWLINRNISLRLLFMLSFMAVVSGVILGIVSFVLSMGMSEPYFFSNIISAVGYLVSGTLISFEKYPTWLRFIGGFFPYRHTIDALRMNQLALFWKDVPILVVWILFGIIAYWWQIKRVTKRSNQRTIL</sequence>
<dbReference type="EMBL" id="CP018867">
    <property type="protein sequence ID" value="AUI71320.1"/>
    <property type="molecule type" value="Genomic_DNA"/>
</dbReference>
<proteinExistence type="predicted"/>
<keyword evidence="1" id="KW-1133">Transmembrane helix</keyword>
<dbReference type="Proteomes" id="UP000234653">
    <property type="component" value="Chromosome"/>
</dbReference>
<reference evidence="2 3" key="1">
    <citation type="submission" date="2016-12" db="EMBL/GenBank/DDBJ databases">
        <title>The whole genome sequencing and assembly of Lactobacillus alimentarius DSM 20249T strain.</title>
        <authorList>
            <person name="Lee Y.-J."/>
            <person name="Yi H."/>
            <person name="Bahn Y.-S."/>
            <person name="Kim J.F."/>
            <person name="Lee D.-W."/>
        </authorList>
    </citation>
    <scope>NUCLEOTIDE SEQUENCE [LARGE SCALE GENOMIC DNA]</scope>
    <source>
        <strain evidence="2 3">DSM 20249</strain>
    </source>
</reference>
<dbReference type="AlphaFoldDB" id="A0A2K9HFJ8"/>
<organism evidence="2 3">
    <name type="scientific">Companilactobacillus alimentarius DSM 20249</name>
    <dbReference type="NCBI Taxonomy" id="1423720"/>
    <lineage>
        <taxon>Bacteria</taxon>
        <taxon>Bacillati</taxon>
        <taxon>Bacillota</taxon>
        <taxon>Bacilli</taxon>
        <taxon>Lactobacillales</taxon>
        <taxon>Lactobacillaceae</taxon>
        <taxon>Companilactobacillus</taxon>
    </lineage>
</organism>
<name>A0A2K9HFJ8_9LACO</name>
<feature type="transmembrane region" description="Helical" evidence="1">
    <location>
        <begin position="210"/>
        <end position="228"/>
    </location>
</feature>
<dbReference type="STRING" id="1423720.FC67_GL002207"/>
<dbReference type="OrthoDB" id="2168834at2"/>
<feature type="transmembrane region" description="Helical" evidence="1">
    <location>
        <begin position="123"/>
        <end position="147"/>
    </location>
</feature>
<evidence type="ECO:0000256" key="1">
    <source>
        <dbReference type="SAM" id="Phobius"/>
    </source>
</evidence>
<feature type="transmembrane region" description="Helical" evidence="1">
    <location>
        <begin position="90"/>
        <end position="117"/>
    </location>
</feature>
<evidence type="ECO:0000313" key="3">
    <source>
        <dbReference type="Proteomes" id="UP000234653"/>
    </source>
</evidence>
<gene>
    <name evidence="2" type="ORF">LA20249_03515</name>
</gene>
<keyword evidence="1" id="KW-0472">Membrane</keyword>